<evidence type="ECO:0000313" key="31">
    <source>
        <dbReference type="Proteomes" id="UP000279029"/>
    </source>
</evidence>
<dbReference type="InterPro" id="IPR033706">
    <property type="entry name" value="Met_synthase_B12-bd"/>
</dbReference>
<comment type="domain">
    <text evidence="21">Modular enzyme with four functionally distinct domains. The isolated Hcy-binding domain catalyzes methyl transfer from free methylcobalamin to homocysteine. The Hcy-binding domain in association with the pterin-binding domain catalyzes the methylation of cob(I)alamin by methyltetrahydrofolate and the methylation of homocysteine. The B12-binding domain binds the cofactor. The AdoMet activation domain binds S-adenosyl-L-methionine. Under aerobic conditions cob(I)alamin can be converted to inactive cob(II)alamin. Reductive methylation by S-adenosyl-L-methionine and flavodoxin regenerates methylcobalamin.</text>
</comment>
<dbReference type="PANTHER" id="PTHR45833:SF1">
    <property type="entry name" value="METHIONINE SYNTHASE"/>
    <property type="match status" value="1"/>
</dbReference>
<evidence type="ECO:0000256" key="15">
    <source>
        <dbReference type="ARBA" id="ARBA00022833"/>
    </source>
</evidence>
<feature type="domain" description="B12-binding" evidence="28">
    <location>
        <begin position="744"/>
        <end position="879"/>
    </location>
</feature>
<evidence type="ECO:0000256" key="21">
    <source>
        <dbReference type="PIRNR" id="PIRNR000381"/>
    </source>
</evidence>
<evidence type="ECO:0000256" key="8">
    <source>
        <dbReference type="ARBA" id="ARBA00022603"/>
    </source>
</evidence>
<evidence type="ECO:0000259" key="27">
    <source>
        <dbReference type="PROSITE" id="PS50974"/>
    </source>
</evidence>
<dbReference type="PROSITE" id="PS50972">
    <property type="entry name" value="PTERIN_BINDING"/>
    <property type="match status" value="1"/>
</dbReference>
<feature type="domain" description="Hcy-binding" evidence="25">
    <location>
        <begin position="3"/>
        <end position="323"/>
    </location>
</feature>
<evidence type="ECO:0000256" key="11">
    <source>
        <dbReference type="ARBA" id="ARBA00022679"/>
    </source>
</evidence>
<feature type="binding site" evidence="23">
    <location>
        <position position="806"/>
    </location>
    <ligand>
        <name>methylcob(III)alamin</name>
        <dbReference type="ChEBI" id="CHEBI:28115"/>
    </ligand>
</feature>
<evidence type="ECO:0000256" key="18">
    <source>
        <dbReference type="ARBA" id="ARBA00025552"/>
    </source>
</evidence>
<evidence type="ECO:0000313" key="30">
    <source>
        <dbReference type="EMBL" id="VDN48169.1"/>
    </source>
</evidence>
<dbReference type="Gene3D" id="1.10.288.10">
    <property type="entry name" value="Cobalamin-dependent Methionine Synthase, domain 2"/>
    <property type="match status" value="1"/>
</dbReference>
<evidence type="ECO:0000256" key="12">
    <source>
        <dbReference type="ARBA" id="ARBA00022691"/>
    </source>
</evidence>
<comment type="catalytic activity">
    <reaction evidence="1 21">
        <text>(6S)-5-methyl-5,6,7,8-tetrahydrofolate + L-homocysteine = (6S)-5,6,7,8-tetrahydrofolate + L-methionine</text>
        <dbReference type="Rhea" id="RHEA:11172"/>
        <dbReference type="ChEBI" id="CHEBI:18608"/>
        <dbReference type="ChEBI" id="CHEBI:57453"/>
        <dbReference type="ChEBI" id="CHEBI:57844"/>
        <dbReference type="ChEBI" id="CHEBI:58199"/>
        <dbReference type="EC" id="2.1.1.13"/>
    </reaction>
</comment>
<dbReference type="Pfam" id="PF02574">
    <property type="entry name" value="S-methyl_trans"/>
    <property type="match status" value="1"/>
</dbReference>
<dbReference type="InterPro" id="IPR004223">
    <property type="entry name" value="VitB12-dep_Met_synth_activ_dom"/>
</dbReference>
<dbReference type="GO" id="GO:0005829">
    <property type="term" value="C:cytosol"/>
    <property type="evidence" value="ECO:0007669"/>
    <property type="project" value="TreeGrafter"/>
</dbReference>
<dbReference type="RefSeq" id="WP_125137344.1">
    <property type="nucleotide sequence ID" value="NZ_LR130778.1"/>
</dbReference>
<dbReference type="SUPFAM" id="SSF56507">
    <property type="entry name" value="Methionine synthase activation domain-like"/>
    <property type="match status" value="1"/>
</dbReference>
<dbReference type="CDD" id="cd02069">
    <property type="entry name" value="methionine_synthase_B12_BD"/>
    <property type="match status" value="1"/>
</dbReference>
<dbReference type="InterPro" id="IPR011822">
    <property type="entry name" value="MetH"/>
</dbReference>
<feature type="binding site" evidence="23">
    <location>
        <position position="858"/>
    </location>
    <ligand>
        <name>methylcob(III)alamin</name>
        <dbReference type="ChEBI" id="CHEBI:28115"/>
    </ligand>
</feature>
<evidence type="ECO:0000256" key="7">
    <source>
        <dbReference type="ARBA" id="ARBA00013998"/>
    </source>
</evidence>
<keyword evidence="14" id="KW-0677">Repeat</keyword>
<dbReference type="KEGG" id="cbar:PATL70BA_2277"/>
<feature type="domain" description="B12-binding N-terminal" evidence="29">
    <location>
        <begin position="646"/>
        <end position="740"/>
    </location>
</feature>
<evidence type="ECO:0000259" key="25">
    <source>
        <dbReference type="PROSITE" id="PS50970"/>
    </source>
</evidence>
<dbReference type="PANTHER" id="PTHR45833">
    <property type="entry name" value="METHIONINE SYNTHASE"/>
    <property type="match status" value="1"/>
</dbReference>
<feature type="binding site" evidence="22 24">
    <location>
        <position position="245"/>
    </location>
    <ligand>
        <name>Zn(2+)</name>
        <dbReference type="ChEBI" id="CHEBI:29105"/>
    </ligand>
</feature>
<feature type="binding site" evidence="23">
    <location>
        <position position="1124"/>
    </location>
    <ligand>
        <name>S-adenosyl-L-methionine</name>
        <dbReference type="ChEBI" id="CHEBI:59789"/>
    </ligand>
</feature>
<dbReference type="PROSITE" id="PS50974">
    <property type="entry name" value="ADOMET_ACTIVATION"/>
    <property type="match status" value="1"/>
</dbReference>
<feature type="binding site" evidence="23">
    <location>
        <position position="942"/>
    </location>
    <ligand>
        <name>S-adenosyl-L-methionine</name>
        <dbReference type="ChEBI" id="CHEBI:59789"/>
    </ligand>
</feature>
<evidence type="ECO:0000256" key="2">
    <source>
        <dbReference type="ARBA" id="ARBA00001947"/>
    </source>
</evidence>
<dbReference type="Pfam" id="PF02965">
    <property type="entry name" value="Met_synt_B12"/>
    <property type="match status" value="1"/>
</dbReference>
<dbReference type="InterPro" id="IPR036724">
    <property type="entry name" value="Cobalamin-bd_sf"/>
</dbReference>
<evidence type="ECO:0000256" key="17">
    <source>
        <dbReference type="ARBA" id="ARBA00023285"/>
    </source>
</evidence>
<dbReference type="GO" id="GO:0008270">
    <property type="term" value="F:zinc ion binding"/>
    <property type="evidence" value="ECO:0007669"/>
    <property type="project" value="UniProtKB-UniRule"/>
</dbReference>
<evidence type="ECO:0000256" key="20">
    <source>
        <dbReference type="NCBIfam" id="TIGR02082"/>
    </source>
</evidence>
<dbReference type="Proteomes" id="UP000279029">
    <property type="component" value="Chromosome"/>
</dbReference>
<dbReference type="OrthoDB" id="9803687at2"/>
<keyword evidence="12 21" id="KW-0949">S-adenosyl-L-methionine</keyword>
<keyword evidence="16 21" id="KW-0486">Methionine biosynthesis</keyword>
<dbReference type="FunFam" id="1.10.1240.10:FF:000001">
    <property type="entry name" value="Methionine synthase"/>
    <property type="match status" value="1"/>
</dbReference>
<evidence type="ECO:0000256" key="19">
    <source>
        <dbReference type="ARBA" id="ARBA00031040"/>
    </source>
</evidence>
<dbReference type="InterPro" id="IPR036589">
    <property type="entry name" value="HCY_dom_sf"/>
</dbReference>
<dbReference type="NCBIfam" id="NF007024">
    <property type="entry name" value="PRK09490.1"/>
    <property type="match status" value="1"/>
</dbReference>
<evidence type="ECO:0000256" key="23">
    <source>
        <dbReference type="PIRSR" id="PIRSR000381-2"/>
    </source>
</evidence>
<dbReference type="InterPro" id="IPR036594">
    <property type="entry name" value="Meth_synthase_dom"/>
</dbReference>
<evidence type="ECO:0000256" key="13">
    <source>
        <dbReference type="ARBA" id="ARBA00022723"/>
    </source>
</evidence>
<keyword evidence="13 21" id="KW-0479">Metal-binding</keyword>
<sequence length="1214" mass="134607">MNKDQIINILKSRILILDGAMGTSIQSFKLSEADFRGARFKDYPSSLKGNNDILVLTNPKIIETIHNQFLEAGADIIETDTFNATGLSQADYDTQDYVYEINMAAAKIARKCVDRFTELTPDKPRFVAGAIGPTNKTLSISPDVENPGYRAVTFEDVHDNYVRQIEGLIDGGVDFLLIETIFDSLNARAAIIACETVYQQKGIQLPIMISGTITDKSGRTLSGQTLAAFVESMKNDHVFCIGLNCAFGAKDLIPYVKEISHLTDLPVSVYPNAGLPNELGEYDELPEETATLLLELIQNGHVNIVGGCCGTTYEHIRAIARTVEKGQPHVPNPIMPQTTLAGLEPLHITKAINFVNIGERTNVSGSRKFARLIREKQYEEALTIARQQVENGAQIIDINLDDGLLDGEKEMEIFLKLIGSEPDISKVPVMIDSSKWSIILAGLKAIQGKPVVNSISLKNGEEEFLYQANIIKTFGAAVVVMAFDEKGQADSFARKIDIAKRAYDLLTKKVGFPPEDIIFDVNILAIATGIEEHNNYALGFIYAVEWIKKNLPHAKTSGGLSNLSFSFRGNDTIREAMHSVFLYHAIKVGLDMAILNPGLIQIYDDIEPKLLKLVEDAIFNKSDTATDALIEYASTAQAKSGQNEVKEDPWRLEAVEIRLKKALVKGIADYVTADLEEARSSFPSAIDLIEGPLMAGMSEVGDLFGEGKMFLPQVVKSARVMKKAVAHLLPYIEAENVTSKSNSSGKILMATVKGDVHDIGKNIVSVVLQCNNFEIIDLGIMVSPELILETAQKEKVDMIGLSGLITPSLDEMVTMASMMKEAGMTIPLLIGGATTSRLHTALKICPAYDYPIIYAQDATKGVEAAKALQNEDKKADFVADVYKEYKRIEDLSGKNIAPLVTLETARSLKPNYDFGKGAIVKPTFLGEKVIETRIEALLPYIDWTFFFMAWEMKKKYPEILEDPVVGPEAVKLYKDALDMLADLSKNNALTCEGVLGFYEAYEDGDDLVLKTDEGPVTYHMYRQQKKGSDYVSLCDFVASKDSGIKDYVGAFAVTAGIGIEDMLATYEAEHDDYKSLMIKILADRLAEAFAEKLHEDVRKSYWGYATNEDLPLDELLRAKYRGIRPAFGYPSLIDHSEKKTFFEMMHVEDRIGMTLSENYMMIPGASVCGLYLAHKDSYYFDLYHIGEDQVMDYARRKGVSKEEAQKQIRTRIKY</sequence>
<dbReference type="PROSITE" id="PS50970">
    <property type="entry name" value="HCY"/>
    <property type="match status" value="1"/>
</dbReference>
<reference evidence="30 31" key="1">
    <citation type="submission" date="2018-09" db="EMBL/GenBank/DDBJ databases">
        <authorList>
            <person name="Postec A."/>
        </authorList>
    </citation>
    <scope>NUCLEOTIDE SEQUENCE [LARGE SCALE GENOMIC DNA]</scope>
    <source>
        <strain evidence="30">70B-A</strain>
    </source>
</reference>
<evidence type="ECO:0000256" key="4">
    <source>
        <dbReference type="ARBA" id="ARBA00005178"/>
    </source>
</evidence>
<evidence type="ECO:0000256" key="6">
    <source>
        <dbReference type="ARBA" id="ARBA00012032"/>
    </source>
</evidence>
<dbReference type="Gene3D" id="3.10.196.10">
    <property type="entry name" value="Vitamin B12-dependent methionine synthase, activation domain"/>
    <property type="match status" value="1"/>
</dbReference>
<evidence type="ECO:0000256" key="3">
    <source>
        <dbReference type="ARBA" id="ARBA00001956"/>
    </source>
</evidence>
<evidence type="ECO:0000256" key="14">
    <source>
        <dbReference type="ARBA" id="ARBA00022737"/>
    </source>
</evidence>
<dbReference type="Gene3D" id="3.20.20.20">
    <property type="entry name" value="Dihydropteroate synthase-like"/>
    <property type="match status" value="1"/>
</dbReference>
<dbReference type="GO" id="GO:0050667">
    <property type="term" value="P:homocysteine metabolic process"/>
    <property type="evidence" value="ECO:0007669"/>
    <property type="project" value="TreeGrafter"/>
</dbReference>
<proteinExistence type="inferred from homology"/>
<dbReference type="PROSITE" id="PS51337">
    <property type="entry name" value="B12_BINDING_NTER"/>
    <property type="match status" value="1"/>
</dbReference>
<evidence type="ECO:0000256" key="1">
    <source>
        <dbReference type="ARBA" id="ARBA00001700"/>
    </source>
</evidence>
<feature type="binding site" evidence="23">
    <location>
        <begin position="1179"/>
        <end position="1180"/>
    </location>
    <ligand>
        <name>S-adenosyl-L-methionine</name>
        <dbReference type="ChEBI" id="CHEBI:59789"/>
    </ligand>
</feature>
<dbReference type="GO" id="GO:0032259">
    <property type="term" value="P:methylation"/>
    <property type="evidence" value="ECO:0007669"/>
    <property type="project" value="UniProtKB-KW"/>
</dbReference>
<dbReference type="SUPFAM" id="SSF52242">
    <property type="entry name" value="Cobalamin (vitamin B12)-binding domain"/>
    <property type="match status" value="1"/>
</dbReference>
<dbReference type="GO" id="GO:0008705">
    <property type="term" value="F:methionine synthase activity"/>
    <property type="evidence" value="ECO:0007669"/>
    <property type="project" value="UniProtKB-UniRule"/>
</dbReference>
<feature type="binding site" evidence="22 24">
    <location>
        <position position="309"/>
    </location>
    <ligand>
        <name>Zn(2+)</name>
        <dbReference type="ChEBI" id="CHEBI:29105"/>
    </ligand>
</feature>
<keyword evidence="9 21" id="KW-0028">Amino-acid biosynthesis</keyword>
<feature type="domain" description="AdoMet activation" evidence="27">
    <location>
        <begin position="893"/>
        <end position="1214"/>
    </location>
</feature>
<dbReference type="UniPathway" id="UPA00051">
    <property type="reaction ID" value="UER00081"/>
</dbReference>
<feature type="binding site" description="axial binding residue" evidence="22">
    <location>
        <position position="757"/>
    </location>
    <ligand>
        <name>methylcob(III)alamin</name>
        <dbReference type="ChEBI" id="CHEBI:28115"/>
    </ligand>
    <ligandPart>
        <name>Co</name>
        <dbReference type="ChEBI" id="CHEBI:27638"/>
    </ligandPart>
</feature>
<feature type="binding site" evidence="22 24">
    <location>
        <position position="308"/>
    </location>
    <ligand>
        <name>Zn(2+)</name>
        <dbReference type="ChEBI" id="CHEBI:29105"/>
    </ligand>
</feature>
<dbReference type="PIRSF" id="PIRSF000381">
    <property type="entry name" value="MetH"/>
    <property type="match status" value="1"/>
</dbReference>
<dbReference type="FunFam" id="3.20.20.20:FF:000002">
    <property type="entry name" value="Methionine synthase"/>
    <property type="match status" value="1"/>
</dbReference>
<keyword evidence="15 21" id="KW-0862">Zinc</keyword>
<keyword evidence="17 21" id="KW-0170">Cobalt</keyword>
<dbReference type="Gene3D" id="3.20.20.330">
    <property type="entry name" value="Homocysteine-binding-like domain"/>
    <property type="match status" value="1"/>
</dbReference>
<comment type="pathway">
    <text evidence="4 21">Amino-acid biosynthesis; L-methionine biosynthesis via de novo pathway; L-methionine from L-homocysteine (MetH route): step 1/1.</text>
</comment>
<feature type="domain" description="Pterin-binding" evidence="26">
    <location>
        <begin position="354"/>
        <end position="615"/>
    </location>
</feature>
<feature type="binding site" evidence="23">
    <location>
        <position position="802"/>
    </location>
    <ligand>
        <name>methylcob(III)alamin</name>
        <dbReference type="ChEBI" id="CHEBI:28115"/>
    </ligand>
</feature>
<dbReference type="Pfam" id="PF00809">
    <property type="entry name" value="Pterin_bind"/>
    <property type="match status" value="1"/>
</dbReference>
<evidence type="ECO:0000259" key="28">
    <source>
        <dbReference type="PROSITE" id="PS51332"/>
    </source>
</evidence>
<dbReference type="SUPFAM" id="SSF47644">
    <property type="entry name" value="Methionine synthase domain"/>
    <property type="match status" value="1"/>
</dbReference>
<dbReference type="Pfam" id="PF02607">
    <property type="entry name" value="B12-binding_2"/>
    <property type="match status" value="1"/>
</dbReference>
<accession>A0A3P7S7S3</accession>
<dbReference type="Pfam" id="PF02310">
    <property type="entry name" value="B12-binding"/>
    <property type="match status" value="1"/>
</dbReference>
<evidence type="ECO:0000256" key="24">
    <source>
        <dbReference type="PROSITE-ProRule" id="PRU00333"/>
    </source>
</evidence>
<dbReference type="InterPro" id="IPR050554">
    <property type="entry name" value="Met_Synthase/Corrinoid"/>
</dbReference>
<dbReference type="SMART" id="SM01018">
    <property type="entry name" value="B12-binding_2"/>
    <property type="match status" value="1"/>
</dbReference>
<dbReference type="GO" id="GO:0046653">
    <property type="term" value="P:tetrahydrofolate metabolic process"/>
    <property type="evidence" value="ECO:0007669"/>
    <property type="project" value="TreeGrafter"/>
</dbReference>
<comment type="cofactor">
    <cofactor evidence="3 21 22">
        <name>methylcob(III)alamin</name>
        <dbReference type="ChEBI" id="CHEBI:28115"/>
    </cofactor>
</comment>
<dbReference type="InterPro" id="IPR011005">
    <property type="entry name" value="Dihydropteroate_synth-like_sf"/>
</dbReference>
<keyword evidence="10 21" id="KW-0846">Cobalamin</keyword>
<dbReference type="Gene3D" id="1.10.1240.10">
    <property type="entry name" value="Methionine synthase domain"/>
    <property type="match status" value="1"/>
</dbReference>
<evidence type="ECO:0000259" key="29">
    <source>
        <dbReference type="PROSITE" id="PS51337"/>
    </source>
</evidence>
<dbReference type="Gene3D" id="3.40.50.280">
    <property type="entry name" value="Cobalamin-binding domain"/>
    <property type="match status" value="1"/>
</dbReference>
<keyword evidence="11 21" id="KW-0808">Transferase</keyword>
<comment type="cofactor">
    <cofactor evidence="2 21 24">
        <name>Zn(2+)</name>
        <dbReference type="ChEBI" id="CHEBI:29105"/>
    </cofactor>
</comment>
<dbReference type="GO" id="GO:0031419">
    <property type="term" value="F:cobalamin binding"/>
    <property type="evidence" value="ECO:0007669"/>
    <property type="project" value="UniProtKB-UniRule"/>
</dbReference>
<dbReference type="InterPro" id="IPR003726">
    <property type="entry name" value="HCY_dom"/>
</dbReference>
<dbReference type="SUPFAM" id="SSF51717">
    <property type="entry name" value="Dihydropteroate synthetase-like"/>
    <property type="match status" value="1"/>
</dbReference>
<dbReference type="EC" id="2.1.1.13" evidence="6 20"/>
<evidence type="ECO:0000256" key="9">
    <source>
        <dbReference type="ARBA" id="ARBA00022605"/>
    </source>
</evidence>
<feature type="binding site" evidence="23">
    <location>
        <position position="690"/>
    </location>
    <ligand>
        <name>methylcob(III)alamin</name>
        <dbReference type="ChEBI" id="CHEBI:28115"/>
    </ligand>
</feature>
<protein>
    <recommendedName>
        <fullName evidence="7 20">Methionine synthase</fullName>
        <ecNumber evidence="6 20">2.1.1.13</ecNumber>
    </recommendedName>
    <alternativeName>
        <fullName evidence="19 21">5-methyltetrahydrofolate--homocysteine methyltransferase</fullName>
    </alternativeName>
</protein>
<dbReference type="PROSITE" id="PS51332">
    <property type="entry name" value="B12_BINDING"/>
    <property type="match status" value="1"/>
</dbReference>
<keyword evidence="8 21" id="KW-0489">Methyltransferase</keyword>
<dbReference type="FunFam" id="3.20.20.330:FF:000001">
    <property type="entry name" value="Methionine synthase"/>
    <property type="match status" value="1"/>
</dbReference>
<dbReference type="InterPro" id="IPR006158">
    <property type="entry name" value="Cobalamin-bd"/>
</dbReference>
<dbReference type="InterPro" id="IPR000489">
    <property type="entry name" value="Pterin-binding_dom"/>
</dbReference>
<dbReference type="InterPro" id="IPR037010">
    <property type="entry name" value="VitB12-dep_Met_synth_activ_sf"/>
</dbReference>
<feature type="binding site" evidence="23">
    <location>
        <begin position="754"/>
        <end position="758"/>
    </location>
    <ligand>
        <name>methylcob(III)alamin</name>
        <dbReference type="ChEBI" id="CHEBI:28115"/>
    </ligand>
</feature>
<evidence type="ECO:0000256" key="5">
    <source>
        <dbReference type="ARBA" id="ARBA00010398"/>
    </source>
</evidence>
<evidence type="ECO:0000256" key="16">
    <source>
        <dbReference type="ARBA" id="ARBA00023167"/>
    </source>
</evidence>
<evidence type="ECO:0000256" key="10">
    <source>
        <dbReference type="ARBA" id="ARBA00022628"/>
    </source>
</evidence>
<organism evidence="30 31">
    <name type="scientific">Petrocella atlantisensis</name>
    <dbReference type="NCBI Taxonomy" id="2173034"/>
    <lineage>
        <taxon>Bacteria</taxon>
        <taxon>Bacillati</taxon>
        <taxon>Bacillota</taxon>
        <taxon>Clostridia</taxon>
        <taxon>Lachnospirales</taxon>
        <taxon>Vallitaleaceae</taxon>
        <taxon>Petrocella</taxon>
    </lineage>
</organism>
<dbReference type="SUPFAM" id="SSF82282">
    <property type="entry name" value="Homocysteine S-methyltransferase"/>
    <property type="match status" value="1"/>
</dbReference>
<evidence type="ECO:0000259" key="26">
    <source>
        <dbReference type="PROSITE" id="PS50972"/>
    </source>
</evidence>
<dbReference type="AlphaFoldDB" id="A0A3P7S7S3"/>
<dbReference type="NCBIfam" id="TIGR02082">
    <property type="entry name" value="metH"/>
    <property type="match status" value="1"/>
</dbReference>
<dbReference type="CDD" id="cd00740">
    <property type="entry name" value="MeTr"/>
    <property type="match status" value="1"/>
</dbReference>
<comment type="function">
    <text evidence="18 21">Catalyzes the transfer of a methyl group from methyl-cobalamin to homocysteine, yielding enzyme-bound cob(I)alamin and methionine. Subsequently, remethylates the cofactor using methyltetrahydrofolate.</text>
</comment>
<dbReference type="InterPro" id="IPR003759">
    <property type="entry name" value="Cbl-bd_cap"/>
</dbReference>
<dbReference type="EMBL" id="LR130778">
    <property type="protein sequence ID" value="VDN48169.1"/>
    <property type="molecule type" value="Genomic_DNA"/>
</dbReference>
<evidence type="ECO:0000256" key="22">
    <source>
        <dbReference type="PIRSR" id="PIRSR000381-1"/>
    </source>
</evidence>
<gene>
    <name evidence="30" type="primary">metH</name>
    <name evidence="30" type="ORF">PATL70BA_2277</name>
</gene>
<comment type="similarity">
    <text evidence="5">Belongs to the vitamin-B12 dependent methionine synthase family.</text>
</comment>
<name>A0A3P7S7S3_9FIRM</name>
<keyword evidence="31" id="KW-1185">Reference proteome</keyword>